<feature type="region of interest" description="Disordered" evidence="2">
    <location>
        <begin position="231"/>
        <end position="251"/>
    </location>
</feature>
<keyword evidence="3" id="KW-0732">Signal</keyword>
<name>A0ABN2PXQ3_9PSEU</name>
<feature type="chain" id="PRO_5046845503" evidence="3">
    <location>
        <begin position="25"/>
        <end position="325"/>
    </location>
</feature>
<dbReference type="InterPro" id="IPR001314">
    <property type="entry name" value="Peptidase_S1A"/>
</dbReference>
<dbReference type="InterPro" id="IPR001254">
    <property type="entry name" value="Trypsin_dom"/>
</dbReference>
<evidence type="ECO:0000256" key="1">
    <source>
        <dbReference type="ARBA" id="ARBA00023157"/>
    </source>
</evidence>
<proteinExistence type="predicted"/>
<feature type="region of interest" description="Disordered" evidence="2">
    <location>
        <begin position="303"/>
        <end position="325"/>
    </location>
</feature>
<dbReference type="SUPFAM" id="SSF50494">
    <property type="entry name" value="Trypsin-like serine proteases"/>
    <property type="match status" value="1"/>
</dbReference>
<accession>A0ABN2PXQ3</accession>
<sequence length="325" mass="34550">MRHKRITGALFALVFAFASLVAPATADAIVGGIPASDEYAFSGSVQTPHKGEKDWHTCGITLITPLHALGAAHCQTNFEGGSKLRRFGAATAEPPPDFEDPSRFHVQFGSHDRLHGTEVRGVVKISKPPEWAKLKKTPRGEVGDLVILTLDRPITTIRPAGLAEVNPRFPLREIGWGLHSVDDVGKGPAPRWLHEADAPGVVRTSADCRGADLGVDELCVRKGRDAANPAKPAGECYGDSGSPALQRGRDGDWNVVGVVSRGPEGPNGEPRCATDAVMPKPTYYLNWIIQEVSAQGAQVRLAELPRDSGRPGDAQPVVQPVGAAA</sequence>
<evidence type="ECO:0000313" key="6">
    <source>
        <dbReference type="Proteomes" id="UP001501116"/>
    </source>
</evidence>
<organism evidence="5 6">
    <name type="scientific">Amycolatopsis minnesotensis</name>
    <dbReference type="NCBI Taxonomy" id="337894"/>
    <lineage>
        <taxon>Bacteria</taxon>
        <taxon>Bacillati</taxon>
        <taxon>Actinomycetota</taxon>
        <taxon>Actinomycetes</taxon>
        <taxon>Pseudonocardiales</taxon>
        <taxon>Pseudonocardiaceae</taxon>
        <taxon>Amycolatopsis</taxon>
    </lineage>
</organism>
<dbReference type="Pfam" id="PF00089">
    <property type="entry name" value="Trypsin"/>
    <property type="match status" value="1"/>
</dbReference>
<dbReference type="InterPro" id="IPR051487">
    <property type="entry name" value="Ser/Thr_Proteases_Immune/Dev"/>
</dbReference>
<comment type="caution">
    <text evidence="5">The sequence shown here is derived from an EMBL/GenBank/DDBJ whole genome shotgun (WGS) entry which is preliminary data.</text>
</comment>
<reference evidence="5 6" key="1">
    <citation type="journal article" date="2019" name="Int. J. Syst. Evol. Microbiol.">
        <title>The Global Catalogue of Microorganisms (GCM) 10K type strain sequencing project: providing services to taxonomists for standard genome sequencing and annotation.</title>
        <authorList>
            <consortium name="The Broad Institute Genomics Platform"/>
            <consortium name="The Broad Institute Genome Sequencing Center for Infectious Disease"/>
            <person name="Wu L."/>
            <person name="Ma J."/>
        </authorList>
    </citation>
    <scope>NUCLEOTIDE SEQUENCE [LARGE SCALE GENOMIC DNA]</scope>
    <source>
        <strain evidence="5 6">JCM 14545</strain>
    </source>
</reference>
<dbReference type="EMBL" id="BAAANN010000001">
    <property type="protein sequence ID" value="GAA1937542.1"/>
    <property type="molecule type" value="Genomic_DNA"/>
</dbReference>
<evidence type="ECO:0000256" key="3">
    <source>
        <dbReference type="SAM" id="SignalP"/>
    </source>
</evidence>
<dbReference type="Gene3D" id="2.40.10.10">
    <property type="entry name" value="Trypsin-like serine proteases"/>
    <property type="match status" value="1"/>
</dbReference>
<feature type="compositionally biased region" description="Low complexity" evidence="2">
    <location>
        <begin position="314"/>
        <end position="325"/>
    </location>
</feature>
<dbReference type="InterPro" id="IPR009003">
    <property type="entry name" value="Peptidase_S1_PA"/>
</dbReference>
<dbReference type="SMART" id="SM00020">
    <property type="entry name" value="Tryp_SPc"/>
    <property type="match status" value="1"/>
</dbReference>
<feature type="domain" description="Peptidase S1" evidence="4">
    <location>
        <begin position="29"/>
        <end position="293"/>
    </location>
</feature>
<dbReference type="InterPro" id="IPR043504">
    <property type="entry name" value="Peptidase_S1_PA_chymotrypsin"/>
</dbReference>
<dbReference type="PROSITE" id="PS50240">
    <property type="entry name" value="TRYPSIN_DOM"/>
    <property type="match status" value="1"/>
</dbReference>
<evidence type="ECO:0000259" key="4">
    <source>
        <dbReference type="PROSITE" id="PS50240"/>
    </source>
</evidence>
<evidence type="ECO:0000256" key="2">
    <source>
        <dbReference type="SAM" id="MobiDB-lite"/>
    </source>
</evidence>
<dbReference type="Proteomes" id="UP001501116">
    <property type="component" value="Unassembled WGS sequence"/>
</dbReference>
<keyword evidence="6" id="KW-1185">Reference proteome</keyword>
<feature type="signal peptide" evidence="3">
    <location>
        <begin position="1"/>
        <end position="24"/>
    </location>
</feature>
<gene>
    <name evidence="5" type="ORF">GCM10009754_00720</name>
</gene>
<evidence type="ECO:0000313" key="5">
    <source>
        <dbReference type="EMBL" id="GAA1937542.1"/>
    </source>
</evidence>
<dbReference type="PANTHER" id="PTHR24256">
    <property type="entry name" value="TRYPTASE-RELATED"/>
    <property type="match status" value="1"/>
</dbReference>
<keyword evidence="1" id="KW-1015">Disulfide bond</keyword>
<protein>
    <submittedName>
        <fullName evidence="5">Trypsin-like serine protease</fullName>
    </submittedName>
</protein>
<dbReference type="PRINTS" id="PR00722">
    <property type="entry name" value="CHYMOTRYPSIN"/>
</dbReference>